<dbReference type="Proteomes" id="UP000008142">
    <property type="component" value="Unassembled WGS sequence"/>
</dbReference>
<dbReference type="AlphaFoldDB" id="F0UP07"/>
<feature type="region of interest" description="Disordered" evidence="1">
    <location>
        <begin position="1"/>
        <end position="61"/>
    </location>
</feature>
<evidence type="ECO:0000313" key="2">
    <source>
        <dbReference type="EMBL" id="EGC46865.1"/>
    </source>
</evidence>
<feature type="compositionally biased region" description="Polar residues" evidence="1">
    <location>
        <begin position="1"/>
        <end position="26"/>
    </location>
</feature>
<gene>
    <name evidence="2" type="ORF">HCEG_06081</name>
</gene>
<sequence>MRDEGTSSAPSNQTSRPHGPTRSNTQETRRLWAPSAGRHWQSQARAGKGRHALSADQADQVSRSRCLATGKPGWDVLCFSADSVSGLGSGDRGLYPEQYPGIISRGQTDLCAWQHRTSTTDSSSRWPNTKVARLRVRRQIV</sequence>
<reference evidence="3" key="1">
    <citation type="submission" date="2008-07" db="EMBL/GenBank/DDBJ databases">
        <title>Annotation of Ajellomyces capsulatus strain H88.</title>
        <authorList>
            <person name="Champion M."/>
            <person name="Cuomo C."/>
            <person name="Ma L.-J."/>
            <person name="Henn M.R."/>
            <person name="Sil A."/>
            <person name="Goldman B."/>
            <person name="Young S.K."/>
            <person name="Kodira C.D."/>
            <person name="Zeng Q."/>
            <person name="Koehrsen M."/>
            <person name="Alvarado L."/>
            <person name="Berlin A."/>
            <person name="Borenstein D."/>
            <person name="Chen Z."/>
            <person name="Engels R."/>
            <person name="Freedman E."/>
            <person name="Gellesch M."/>
            <person name="Goldberg J."/>
            <person name="Griggs A."/>
            <person name="Gujja S."/>
            <person name="Heiman D."/>
            <person name="Hepburn T."/>
            <person name="Howarth C."/>
            <person name="Jen D."/>
            <person name="Larson L."/>
            <person name="Lewis B."/>
            <person name="Mehta T."/>
            <person name="Park D."/>
            <person name="Pearson M."/>
            <person name="Roberts A."/>
            <person name="Saif S."/>
            <person name="Shea T."/>
            <person name="Shenoy N."/>
            <person name="Sisk P."/>
            <person name="Stolte C."/>
            <person name="Sykes S."/>
            <person name="Walk T."/>
            <person name="White J."/>
            <person name="Yandava C."/>
            <person name="Klein B."/>
            <person name="McEwen J.G."/>
            <person name="Puccia R."/>
            <person name="Goldman G.H."/>
            <person name="Felipe M.S."/>
            <person name="Nino-Vega G."/>
            <person name="San-Blas G."/>
            <person name="Taylor J."/>
            <person name="Mendoza L."/>
            <person name="Galagan J."/>
            <person name="Nusbaum C."/>
            <person name="Birren B."/>
        </authorList>
    </citation>
    <scope>NUCLEOTIDE SEQUENCE [LARGE SCALE GENOMIC DNA]</scope>
    <source>
        <strain evidence="3">H88</strain>
    </source>
</reference>
<dbReference type="HOGENOM" id="CLU_1969930_0_0_1"/>
<dbReference type="OMA" id="SAGRHWQ"/>
<proteinExistence type="predicted"/>
<protein>
    <submittedName>
        <fullName evidence="2">Predicted protein</fullName>
    </submittedName>
</protein>
<accession>F0UP07</accession>
<evidence type="ECO:0000313" key="3">
    <source>
        <dbReference type="Proteomes" id="UP000008142"/>
    </source>
</evidence>
<dbReference type="EMBL" id="DS990640">
    <property type="protein sequence ID" value="EGC46865.1"/>
    <property type="molecule type" value="Genomic_DNA"/>
</dbReference>
<evidence type="ECO:0000256" key="1">
    <source>
        <dbReference type="SAM" id="MobiDB-lite"/>
    </source>
</evidence>
<organism evidence="3">
    <name type="scientific">Ajellomyces capsulatus (strain H88)</name>
    <name type="common">Darling's disease fungus</name>
    <name type="synonym">Histoplasma capsulatum</name>
    <dbReference type="NCBI Taxonomy" id="544711"/>
    <lineage>
        <taxon>Eukaryota</taxon>
        <taxon>Fungi</taxon>
        <taxon>Dikarya</taxon>
        <taxon>Ascomycota</taxon>
        <taxon>Pezizomycotina</taxon>
        <taxon>Eurotiomycetes</taxon>
        <taxon>Eurotiomycetidae</taxon>
        <taxon>Onygenales</taxon>
        <taxon>Ajellomycetaceae</taxon>
        <taxon>Histoplasma</taxon>
    </lineage>
</organism>
<name>F0UP07_AJEC8</name>